<protein>
    <submittedName>
        <fullName evidence="1">Uncharacterized protein</fullName>
    </submittedName>
</protein>
<accession>X1K085</accession>
<feature type="non-terminal residue" evidence="1">
    <location>
        <position position="1"/>
    </location>
</feature>
<dbReference type="Gene3D" id="1.25.40.10">
    <property type="entry name" value="Tetratricopeptide repeat domain"/>
    <property type="match status" value="2"/>
</dbReference>
<dbReference type="AlphaFoldDB" id="X1K085"/>
<dbReference type="InterPro" id="IPR019734">
    <property type="entry name" value="TPR_rpt"/>
</dbReference>
<dbReference type="InterPro" id="IPR011990">
    <property type="entry name" value="TPR-like_helical_dom_sf"/>
</dbReference>
<organism evidence="1">
    <name type="scientific">marine sediment metagenome</name>
    <dbReference type="NCBI Taxonomy" id="412755"/>
    <lineage>
        <taxon>unclassified sequences</taxon>
        <taxon>metagenomes</taxon>
        <taxon>ecological metagenomes</taxon>
    </lineage>
</organism>
<name>X1K085_9ZZZZ</name>
<sequence length="224" mass="26259">TEMFKRADSLLPDEEKPPDLLLFVSKDLFEKEKLEGALLRLNLLINNYPSDKKAPDAYQVKGRILFKQKRYPQAVEMFSSALRYRLKRCKKARILIDKAGALIKCNRNEKALTAIGEADRLKIYCDNLYGSIYQDIGGLYLHLGYPKKALPIFNDALEIEKEEENRIRLKLKIAQCYRLLDKKEDYLALYDQISTLNDPFWSNLAKERIEEINFNREMSKKKEE</sequence>
<dbReference type="PROSITE" id="PS50005">
    <property type="entry name" value="TPR"/>
    <property type="match status" value="2"/>
</dbReference>
<dbReference type="Pfam" id="PF13181">
    <property type="entry name" value="TPR_8"/>
    <property type="match status" value="1"/>
</dbReference>
<comment type="caution">
    <text evidence="1">The sequence shown here is derived from an EMBL/GenBank/DDBJ whole genome shotgun (WGS) entry which is preliminary data.</text>
</comment>
<proteinExistence type="predicted"/>
<gene>
    <name evidence="1" type="ORF">S03H2_44181</name>
</gene>
<reference evidence="1" key="1">
    <citation type="journal article" date="2014" name="Front. Microbiol.">
        <title>High frequency of phylogenetically diverse reductive dehalogenase-homologous genes in deep subseafloor sedimentary metagenomes.</title>
        <authorList>
            <person name="Kawai M."/>
            <person name="Futagami T."/>
            <person name="Toyoda A."/>
            <person name="Takaki Y."/>
            <person name="Nishi S."/>
            <person name="Hori S."/>
            <person name="Arai W."/>
            <person name="Tsubouchi T."/>
            <person name="Morono Y."/>
            <person name="Uchiyama I."/>
            <person name="Ito T."/>
            <person name="Fujiyama A."/>
            <person name="Inagaki F."/>
            <person name="Takami H."/>
        </authorList>
    </citation>
    <scope>NUCLEOTIDE SEQUENCE</scope>
    <source>
        <strain evidence="1">Expedition CK06-06</strain>
    </source>
</reference>
<evidence type="ECO:0000313" key="1">
    <source>
        <dbReference type="EMBL" id="GAH75483.1"/>
    </source>
</evidence>
<dbReference type="SMART" id="SM00028">
    <property type="entry name" value="TPR"/>
    <property type="match status" value="2"/>
</dbReference>
<dbReference type="EMBL" id="BARU01027610">
    <property type="protein sequence ID" value="GAH75483.1"/>
    <property type="molecule type" value="Genomic_DNA"/>
</dbReference>
<dbReference type="SUPFAM" id="SSF48452">
    <property type="entry name" value="TPR-like"/>
    <property type="match status" value="1"/>
</dbReference>